<dbReference type="NCBIfam" id="NF001159">
    <property type="entry name" value="PRK00150.1-3"/>
    <property type="match status" value="1"/>
</dbReference>
<organism evidence="3 4">
    <name type="scientific">Pseudogemmobacter humi</name>
    <dbReference type="NCBI Taxonomy" id="2483812"/>
    <lineage>
        <taxon>Bacteria</taxon>
        <taxon>Pseudomonadati</taxon>
        <taxon>Pseudomonadota</taxon>
        <taxon>Alphaproteobacteria</taxon>
        <taxon>Rhodobacterales</taxon>
        <taxon>Paracoccaceae</taxon>
        <taxon>Pseudogemmobacter</taxon>
    </lineage>
</organism>
<dbReference type="HAMAP" id="MF_00163">
    <property type="entry name" value="Pep_deformylase"/>
    <property type="match status" value="1"/>
</dbReference>
<reference evidence="3 4" key="1">
    <citation type="submission" date="2018-11" db="EMBL/GenBank/DDBJ databases">
        <authorList>
            <person name="Criscuolo A."/>
        </authorList>
    </citation>
    <scope>NUCLEOTIDE SEQUENCE [LARGE SCALE GENOMIC DNA]</scope>
    <source>
        <strain evidence="3">ACIP111625</strain>
    </source>
</reference>
<dbReference type="Gene3D" id="3.90.45.10">
    <property type="entry name" value="Peptide deformylase"/>
    <property type="match status" value="1"/>
</dbReference>
<dbReference type="Proteomes" id="UP000277498">
    <property type="component" value="Unassembled WGS sequence"/>
</dbReference>
<keyword evidence="2 3" id="KW-0378">Hydrolase</keyword>
<name>A0A3P5WRT2_9RHOB</name>
<comment type="function">
    <text evidence="2">Removes the formyl group from the N-terminal Met of newly synthesized proteins. Requires at least a dipeptide for an efficient rate of reaction. N-terminal L-methionine is a prerequisite for activity but the enzyme has broad specificity at other positions.</text>
</comment>
<sequence>MILPLLLWPAPRLSQPCEPAPSGEETARLAADMLETMYEARGRGLAAPQVGRLVRLFVMDLTWKEGARAPQVFVNPEILWSSGEQRRGPESCLSIPGPVTMVGRATAIRLGWSDPEGRAYQAELTGIAAICAQHEMDHLDGILTLDRLAPADRALAEQEIAA</sequence>
<proteinExistence type="inferred from homology"/>
<dbReference type="OrthoDB" id="9804313at2"/>
<keyword evidence="4" id="KW-1185">Reference proteome</keyword>
<comment type="catalytic activity">
    <reaction evidence="2">
        <text>N-terminal N-formyl-L-methionyl-[peptide] + H2O = N-terminal L-methionyl-[peptide] + formate</text>
        <dbReference type="Rhea" id="RHEA:24420"/>
        <dbReference type="Rhea" id="RHEA-COMP:10639"/>
        <dbReference type="Rhea" id="RHEA-COMP:10640"/>
        <dbReference type="ChEBI" id="CHEBI:15377"/>
        <dbReference type="ChEBI" id="CHEBI:15740"/>
        <dbReference type="ChEBI" id="CHEBI:49298"/>
        <dbReference type="ChEBI" id="CHEBI:64731"/>
        <dbReference type="EC" id="3.5.1.88"/>
    </reaction>
</comment>
<evidence type="ECO:0000256" key="1">
    <source>
        <dbReference type="ARBA" id="ARBA00010759"/>
    </source>
</evidence>
<dbReference type="PIRSF" id="PIRSF004749">
    <property type="entry name" value="Pep_def"/>
    <property type="match status" value="1"/>
</dbReference>
<comment type="similarity">
    <text evidence="1 2">Belongs to the polypeptide deformylase family.</text>
</comment>
<dbReference type="SUPFAM" id="SSF56420">
    <property type="entry name" value="Peptide deformylase"/>
    <property type="match status" value="1"/>
</dbReference>
<dbReference type="InterPro" id="IPR036821">
    <property type="entry name" value="Peptide_deformylase_sf"/>
</dbReference>
<dbReference type="GO" id="GO:0042586">
    <property type="term" value="F:peptide deformylase activity"/>
    <property type="evidence" value="ECO:0007669"/>
    <property type="project" value="UniProtKB-UniRule"/>
</dbReference>
<keyword evidence="2" id="KW-0479">Metal-binding</keyword>
<evidence type="ECO:0000256" key="2">
    <source>
        <dbReference type="HAMAP-Rule" id="MF_00163"/>
    </source>
</evidence>
<evidence type="ECO:0000313" key="3">
    <source>
        <dbReference type="EMBL" id="VDC26093.1"/>
    </source>
</evidence>
<dbReference type="PANTHER" id="PTHR10458">
    <property type="entry name" value="PEPTIDE DEFORMYLASE"/>
    <property type="match status" value="1"/>
</dbReference>
<keyword evidence="2" id="KW-0408">Iron</keyword>
<gene>
    <name evidence="3" type="primary">def_1</name>
    <name evidence="2" type="synonym">def</name>
    <name evidence="3" type="ORF">XINFAN_01581</name>
</gene>
<dbReference type="GO" id="GO:0006412">
    <property type="term" value="P:translation"/>
    <property type="evidence" value="ECO:0007669"/>
    <property type="project" value="UniProtKB-UniRule"/>
</dbReference>
<dbReference type="PANTHER" id="PTHR10458:SF22">
    <property type="entry name" value="PEPTIDE DEFORMYLASE"/>
    <property type="match status" value="1"/>
</dbReference>
<evidence type="ECO:0000313" key="4">
    <source>
        <dbReference type="Proteomes" id="UP000277498"/>
    </source>
</evidence>
<dbReference type="AlphaFoldDB" id="A0A3P5WRT2"/>
<feature type="binding site" evidence="2">
    <location>
        <position position="92"/>
    </location>
    <ligand>
        <name>Fe cation</name>
        <dbReference type="ChEBI" id="CHEBI:24875"/>
    </ligand>
</feature>
<dbReference type="EC" id="3.5.1.88" evidence="2"/>
<dbReference type="Pfam" id="PF01327">
    <property type="entry name" value="Pep_deformylase"/>
    <property type="match status" value="1"/>
</dbReference>
<dbReference type="NCBIfam" id="TIGR00079">
    <property type="entry name" value="pept_deformyl"/>
    <property type="match status" value="1"/>
</dbReference>
<accession>A0A3P5WRT2</accession>
<protein>
    <recommendedName>
        <fullName evidence="2">Peptide deformylase</fullName>
        <shortName evidence="2">PDF</shortName>
        <ecNumber evidence="2">3.5.1.88</ecNumber>
    </recommendedName>
    <alternativeName>
        <fullName evidence="2">Polypeptide deformylase</fullName>
    </alternativeName>
</protein>
<dbReference type="GO" id="GO:0046872">
    <property type="term" value="F:metal ion binding"/>
    <property type="evidence" value="ECO:0007669"/>
    <property type="project" value="UniProtKB-KW"/>
</dbReference>
<dbReference type="EMBL" id="UXAW01000052">
    <property type="protein sequence ID" value="VDC26093.1"/>
    <property type="molecule type" value="Genomic_DNA"/>
</dbReference>
<feature type="binding site" evidence="2">
    <location>
        <position position="134"/>
    </location>
    <ligand>
        <name>Fe cation</name>
        <dbReference type="ChEBI" id="CHEBI:24875"/>
    </ligand>
</feature>
<dbReference type="RefSeq" id="WP_124085994.1">
    <property type="nucleotide sequence ID" value="NZ_UXAW01000052.1"/>
</dbReference>
<feature type="binding site" evidence="2">
    <location>
        <position position="138"/>
    </location>
    <ligand>
        <name>Fe cation</name>
        <dbReference type="ChEBI" id="CHEBI:24875"/>
    </ligand>
</feature>
<dbReference type="InterPro" id="IPR023635">
    <property type="entry name" value="Peptide_deformylase"/>
</dbReference>
<feature type="active site" evidence="2">
    <location>
        <position position="135"/>
    </location>
</feature>
<comment type="cofactor">
    <cofactor evidence="2">
        <name>Fe(2+)</name>
        <dbReference type="ChEBI" id="CHEBI:29033"/>
    </cofactor>
    <text evidence="2">Binds 1 Fe(2+) ion.</text>
</comment>
<keyword evidence="2" id="KW-0648">Protein biosynthesis</keyword>
<dbReference type="CDD" id="cd00487">
    <property type="entry name" value="Pep_deformylase"/>
    <property type="match status" value="1"/>
</dbReference>
<dbReference type="PRINTS" id="PR01576">
    <property type="entry name" value="PDEFORMYLASE"/>
</dbReference>